<keyword evidence="2" id="KW-1185">Reference proteome</keyword>
<dbReference type="Proteomes" id="UP001215280">
    <property type="component" value="Unassembled WGS sequence"/>
</dbReference>
<organism evidence="1 2">
    <name type="scientific">Mycena maculata</name>
    <dbReference type="NCBI Taxonomy" id="230809"/>
    <lineage>
        <taxon>Eukaryota</taxon>
        <taxon>Fungi</taxon>
        <taxon>Dikarya</taxon>
        <taxon>Basidiomycota</taxon>
        <taxon>Agaricomycotina</taxon>
        <taxon>Agaricomycetes</taxon>
        <taxon>Agaricomycetidae</taxon>
        <taxon>Agaricales</taxon>
        <taxon>Marasmiineae</taxon>
        <taxon>Mycenaceae</taxon>
        <taxon>Mycena</taxon>
    </lineage>
</organism>
<evidence type="ECO:0000313" key="1">
    <source>
        <dbReference type="EMBL" id="KAJ7774221.1"/>
    </source>
</evidence>
<name>A0AAD7JY25_9AGAR</name>
<dbReference type="AlphaFoldDB" id="A0AAD7JY25"/>
<reference evidence="1" key="1">
    <citation type="submission" date="2023-03" db="EMBL/GenBank/DDBJ databases">
        <title>Massive genome expansion in bonnet fungi (Mycena s.s.) driven by repeated elements and novel gene families across ecological guilds.</title>
        <authorList>
            <consortium name="Lawrence Berkeley National Laboratory"/>
            <person name="Harder C.B."/>
            <person name="Miyauchi S."/>
            <person name="Viragh M."/>
            <person name="Kuo A."/>
            <person name="Thoen E."/>
            <person name="Andreopoulos B."/>
            <person name="Lu D."/>
            <person name="Skrede I."/>
            <person name="Drula E."/>
            <person name="Henrissat B."/>
            <person name="Morin E."/>
            <person name="Kohler A."/>
            <person name="Barry K."/>
            <person name="LaButti K."/>
            <person name="Morin E."/>
            <person name="Salamov A."/>
            <person name="Lipzen A."/>
            <person name="Mereny Z."/>
            <person name="Hegedus B."/>
            <person name="Baldrian P."/>
            <person name="Stursova M."/>
            <person name="Weitz H."/>
            <person name="Taylor A."/>
            <person name="Grigoriev I.V."/>
            <person name="Nagy L.G."/>
            <person name="Martin F."/>
            <person name="Kauserud H."/>
        </authorList>
    </citation>
    <scope>NUCLEOTIDE SEQUENCE</scope>
    <source>
        <strain evidence="1">CBHHK188m</strain>
    </source>
</reference>
<proteinExistence type="predicted"/>
<accession>A0AAD7JY25</accession>
<dbReference type="EMBL" id="JARJLG010000016">
    <property type="protein sequence ID" value="KAJ7774221.1"/>
    <property type="molecule type" value="Genomic_DNA"/>
</dbReference>
<evidence type="ECO:0000313" key="2">
    <source>
        <dbReference type="Proteomes" id="UP001215280"/>
    </source>
</evidence>
<comment type="caution">
    <text evidence="1">The sequence shown here is derived from an EMBL/GenBank/DDBJ whole genome shotgun (WGS) entry which is preliminary data.</text>
</comment>
<protein>
    <submittedName>
        <fullName evidence="1">Uncharacterized protein</fullName>
    </submittedName>
</protein>
<gene>
    <name evidence="1" type="ORF">DFH07DRAFT_1057054</name>
</gene>
<sequence>MSVLSRVPCRVFSSLPERVVKTDSCGIPRRPTWSVNDLLSSYPTPSLTPEMLKHLHELSALIPPKEDTPEYGRLKTELEDLVRLVEAVKMVNTENVLAYRIEDPGRLTTAIDREQEKHPDGRSLLKHAARARDGFYVVDADKPQ</sequence>